<feature type="region of interest" description="Disordered" evidence="1">
    <location>
        <begin position="1"/>
        <end position="39"/>
    </location>
</feature>
<protein>
    <submittedName>
        <fullName evidence="4">PARP-type domain-containing protein</fullName>
    </submittedName>
</protein>
<reference evidence="4 5" key="2">
    <citation type="submission" date="2024-05" db="EMBL/GenBank/DDBJ databases">
        <authorList>
            <person name="Chen Y."/>
            <person name="Shah S."/>
            <person name="Dougan E. K."/>
            <person name="Thang M."/>
            <person name="Chan C."/>
        </authorList>
    </citation>
    <scope>NUCLEOTIDE SEQUENCE [LARGE SCALE GENOMIC DNA]</scope>
</reference>
<comment type="caution">
    <text evidence="3">The sequence shown here is derived from an EMBL/GenBank/DDBJ whole genome shotgun (WGS) entry which is preliminary data.</text>
</comment>
<organism evidence="3">
    <name type="scientific">Cladocopium goreaui</name>
    <dbReference type="NCBI Taxonomy" id="2562237"/>
    <lineage>
        <taxon>Eukaryota</taxon>
        <taxon>Sar</taxon>
        <taxon>Alveolata</taxon>
        <taxon>Dinophyceae</taxon>
        <taxon>Suessiales</taxon>
        <taxon>Symbiodiniaceae</taxon>
        <taxon>Cladocopium</taxon>
    </lineage>
</organism>
<sequence>MPLADLWDDNIAQSGDDDDSQQPVQQASRVNQTEKARTQRRINRYKKPLEEIREREQVDQSMSWASRIQAHFFTPNFLTVRPSHDPFADADRKTQGKERSRAVMSLLVQVLKMLVSLLSPSTSAHEGCPRANCVLDCVALDDTSCRIRGSGDAMPSIHTVMNTLHTLHISFDDSSCQSVNIPTPYVCLPSQRTADLHDGYSAYALLSSKGLGRTFKALERACRSSQSLEAILQASKWKCQVMVGDSLKTNDAVFKHEQQALAKQKVKRRLAIRFRCQLHQLCLVRRPLVLSVARFWTTLVRLGHLFEQYSFKKQLALALIQVLRAVGIPVSELPDEMETWKLRTEWLRKGYDSNSKRAVRTFDELMSFCNGDSTSTTMTHWCLPGCCDSDESALQKVMKLLVPLICRGYPCPLLYRFKHYKVASSYMKSFCCLNSVLPRSLTQMKENSDKRQDAANRLGDMVDSLLQETGWGFFEDQGQEECQSFQAKLGELLDNDLSYSLQNGVRKRLVTDEISKPEFSQSAILIDTIVDAMEVGTNLFLQRTTWLTKLSAFGSGHPEYPELVKRSTFSFVQIVSGGLGRKLICKTMDLLDSGLQEASHMGLDTNPHSLLLFFKLIIAAVTDLWRRMDFDLSVYPFRVFTWLEHGQKLEDFVGLWDTMIMDRRRCSNCMDATFTSVLADTYPMTLKDEPRNVQRAIQKDILDLLGHIAAFTPVNSDCVEIKNGQLQWAVAKRGGQFVKAGKSAAEVSLLQSAVRPHGVLHGDVYDRTMPSRLTSSAIRRQVGVASKNQHTIATSDEKHEQVQKPIESAQEKEQRIKEASSRSHRNLSGWNVFCRESMEGSSLQTGDYKAEVKRLGLAWGNMSEEQREAYIIQAKHENLQRSELSELPLPAKGEGKSELELQVGRSGCKKISMKRLEANEKAFMEHQSWSHPTQLGDGQGALKAECIDVKSTDETVDHFLRETLHSTLQDLGGNNQDATTTDPVVTDPLCFPGLCAKDVVWEDTCRFSKLFHSQVSEKGVKVGSLLTVSVPDTSLFKAFFLGVALKKPLVQTILFVSMSDDRVNIKVDGFIFRSDYLDNSPYVLGVLGSDPA</sequence>
<dbReference type="Gene3D" id="1.10.30.10">
    <property type="entry name" value="High mobility group box domain"/>
    <property type="match status" value="1"/>
</dbReference>
<dbReference type="EMBL" id="CAMXCT020004720">
    <property type="protein sequence ID" value="CAL1163487.1"/>
    <property type="molecule type" value="Genomic_DNA"/>
</dbReference>
<dbReference type="EMBL" id="CAMXCT010004720">
    <property type="protein sequence ID" value="CAI4010112.1"/>
    <property type="molecule type" value="Genomic_DNA"/>
</dbReference>
<feature type="compositionally biased region" description="Polar residues" evidence="1">
    <location>
        <begin position="21"/>
        <end position="31"/>
    </location>
</feature>
<dbReference type="AlphaFoldDB" id="A0A9P1GMG0"/>
<dbReference type="OrthoDB" id="416877at2759"/>
<name>A0A9P1GMG0_9DINO</name>
<evidence type="ECO:0000313" key="4">
    <source>
        <dbReference type="EMBL" id="CAL4797424.1"/>
    </source>
</evidence>
<dbReference type="SUPFAM" id="SSF47095">
    <property type="entry name" value="HMG-box"/>
    <property type="match status" value="1"/>
</dbReference>
<reference evidence="3" key="1">
    <citation type="submission" date="2022-10" db="EMBL/GenBank/DDBJ databases">
        <authorList>
            <person name="Chen Y."/>
            <person name="Dougan E. K."/>
            <person name="Chan C."/>
            <person name="Rhodes N."/>
            <person name="Thang M."/>
        </authorList>
    </citation>
    <scope>NUCLEOTIDE SEQUENCE</scope>
</reference>
<evidence type="ECO:0000313" key="3">
    <source>
        <dbReference type="EMBL" id="CAI4017532.1"/>
    </source>
</evidence>
<dbReference type="EMBL" id="CAMXCT030004720">
    <property type="protein sequence ID" value="CAL4797424.1"/>
    <property type="molecule type" value="Genomic_DNA"/>
</dbReference>
<evidence type="ECO:0000313" key="5">
    <source>
        <dbReference type="Proteomes" id="UP001152797"/>
    </source>
</evidence>
<dbReference type="Proteomes" id="UP001152797">
    <property type="component" value="Unassembled WGS sequence"/>
</dbReference>
<evidence type="ECO:0000256" key="1">
    <source>
        <dbReference type="SAM" id="MobiDB-lite"/>
    </source>
</evidence>
<keyword evidence="5" id="KW-1185">Reference proteome</keyword>
<gene>
    <name evidence="2" type="ORF">C1SCF055_LOCUS35413</name>
    <name evidence="3" type="ORF">C1SCF055_LOCUS42170</name>
</gene>
<dbReference type="EMBL" id="CAMXCT010006640">
    <property type="protein sequence ID" value="CAI4017532.1"/>
    <property type="molecule type" value="Genomic_DNA"/>
</dbReference>
<dbReference type="EMBL" id="CAMXCT030006640">
    <property type="protein sequence ID" value="CAL4804844.1"/>
    <property type="molecule type" value="Genomic_DNA"/>
</dbReference>
<accession>A0A9P1GMG0</accession>
<dbReference type="InterPro" id="IPR036910">
    <property type="entry name" value="HMG_box_dom_sf"/>
</dbReference>
<proteinExistence type="predicted"/>
<dbReference type="EMBL" id="CAMXCT020006640">
    <property type="protein sequence ID" value="CAL1170907.1"/>
    <property type="molecule type" value="Genomic_DNA"/>
</dbReference>
<evidence type="ECO:0000313" key="2">
    <source>
        <dbReference type="EMBL" id="CAI4010112.1"/>
    </source>
</evidence>